<evidence type="ECO:0000256" key="2">
    <source>
        <dbReference type="ARBA" id="ARBA00022692"/>
    </source>
</evidence>
<keyword evidence="4 5" id="KW-0472">Membrane</keyword>
<organism evidence="7 8">
    <name type="scientific">Diploptera punctata</name>
    <name type="common">Pacific beetle cockroach</name>
    <dbReference type="NCBI Taxonomy" id="6984"/>
    <lineage>
        <taxon>Eukaryota</taxon>
        <taxon>Metazoa</taxon>
        <taxon>Ecdysozoa</taxon>
        <taxon>Arthropoda</taxon>
        <taxon>Hexapoda</taxon>
        <taxon>Insecta</taxon>
        <taxon>Pterygota</taxon>
        <taxon>Neoptera</taxon>
        <taxon>Polyneoptera</taxon>
        <taxon>Dictyoptera</taxon>
        <taxon>Blattodea</taxon>
        <taxon>Blaberoidea</taxon>
        <taxon>Blaberidae</taxon>
        <taxon>Diplopterinae</taxon>
        <taxon>Diploptera</taxon>
    </lineage>
</organism>
<dbReference type="Gene3D" id="1.20.1250.20">
    <property type="entry name" value="MFS general substrate transporter like domains"/>
    <property type="match status" value="1"/>
</dbReference>
<evidence type="ECO:0000259" key="6">
    <source>
        <dbReference type="PROSITE" id="PS50850"/>
    </source>
</evidence>
<dbReference type="InterPro" id="IPR005829">
    <property type="entry name" value="Sugar_transporter_CS"/>
</dbReference>
<comment type="caution">
    <text evidence="7">The sequence shown here is derived from an EMBL/GenBank/DDBJ whole genome shotgun (WGS) entry which is preliminary data.</text>
</comment>
<sequence>VIAGTVTVTLVDKVGRRPLLMMSTLGCSFSLGILGTYIFLHGKRIDVSGFEWVPLTSLILYIVIFCLGLCPLHNVILTEVFPPNVKDIAVSLNIMTSVGCFGIVTKIFQIMVDTIGAYAPFWLFSTVVFCGFIFVCFFVPETKGKRLETILEELNGM</sequence>
<accession>A0AAD8AC42</accession>
<feature type="transmembrane region" description="Helical" evidence="5">
    <location>
        <begin position="52"/>
        <end position="76"/>
    </location>
</feature>
<dbReference type="InterPro" id="IPR020846">
    <property type="entry name" value="MFS_dom"/>
</dbReference>
<dbReference type="PROSITE" id="PS50850">
    <property type="entry name" value="MFS"/>
    <property type="match status" value="1"/>
</dbReference>
<feature type="domain" description="Major facilitator superfamily (MFS) profile" evidence="6">
    <location>
        <begin position="1"/>
        <end position="143"/>
    </location>
</feature>
<dbReference type="PROSITE" id="PS00216">
    <property type="entry name" value="SUGAR_TRANSPORT_1"/>
    <property type="match status" value="1"/>
</dbReference>
<evidence type="ECO:0000256" key="1">
    <source>
        <dbReference type="ARBA" id="ARBA00004141"/>
    </source>
</evidence>
<dbReference type="InterPro" id="IPR005828">
    <property type="entry name" value="MFS_sugar_transport-like"/>
</dbReference>
<keyword evidence="3 5" id="KW-1133">Transmembrane helix</keyword>
<dbReference type="AlphaFoldDB" id="A0AAD8AC42"/>
<dbReference type="GO" id="GO:0016020">
    <property type="term" value="C:membrane"/>
    <property type="evidence" value="ECO:0007669"/>
    <property type="project" value="UniProtKB-SubCell"/>
</dbReference>
<feature type="transmembrane region" description="Helical" evidence="5">
    <location>
        <begin position="19"/>
        <end position="40"/>
    </location>
</feature>
<dbReference type="SUPFAM" id="SSF103473">
    <property type="entry name" value="MFS general substrate transporter"/>
    <property type="match status" value="1"/>
</dbReference>
<evidence type="ECO:0000313" key="8">
    <source>
        <dbReference type="Proteomes" id="UP001233999"/>
    </source>
</evidence>
<evidence type="ECO:0000313" key="7">
    <source>
        <dbReference type="EMBL" id="KAJ9595592.1"/>
    </source>
</evidence>
<keyword evidence="8" id="KW-1185">Reference proteome</keyword>
<evidence type="ECO:0000256" key="4">
    <source>
        <dbReference type="ARBA" id="ARBA00023136"/>
    </source>
</evidence>
<protein>
    <recommendedName>
        <fullName evidence="6">Major facilitator superfamily (MFS) profile domain-containing protein</fullName>
    </recommendedName>
</protein>
<dbReference type="GO" id="GO:0022857">
    <property type="term" value="F:transmembrane transporter activity"/>
    <property type="evidence" value="ECO:0007669"/>
    <property type="project" value="InterPro"/>
</dbReference>
<gene>
    <name evidence="7" type="ORF">L9F63_013213</name>
</gene>
<reference evidence="7" key="2">
    <citation type="submission" date="2023-05" db="EMBL/GenBank/DDBJ databases">
        <authorList>
            <person name="Fouks B."/>
        </authorList>
    </citation>
    <scope>NUCLEOTIDE SEQUENCE</scope>
    <source>
        <strain evidence="7">Stay&amp;Tobe</strain>
        <tissue evidence="7">Testes</tissue>
    </source>
</reference>
<evidence type="ECO:0000256" key="3">
    <source>
        <dbReference type="ARBA" id="ARBA00022989"/>
    </source>
</evidence>
<dbReference type="PANTHER" id="PTHR48021">
    <property type="match status" value="1"/>
</dbReference>
<comment type="subcellular location">
    <subcellularLocation>
        <location evidence="1">Membrane</location>
        <topology evidence="1">Multi-pass membrane protein</topology>
    </subcellularLocation>
</comment>
<reference evidence="7" key="1">
    <citation type="journal article" date="2023" name="IScience">
        <title>Live-bearing cockroach genome reveals convergent evolutionary mechanisms linked to viviparity in insects and beyond.</title>
        <authorList>
            <person name="Fouks B."/>
            <person name="Harrison M.C."/>
            <person name="Mikhailova A.A."/>
            <person name="Marchal E."/>
            <person name="English S."/>
            <person name="Carruthers M."/>
            <person name="Jennings E.C."/>
            <person name="Chiamaka E.L."/>
            <person name="Frigard R.A."/>
            <person name="Pippel M."/>
            <person name="Attardo G.M."/>
            <person name="Benoit J.B."/>
            <person name="Bornberg-Bauer E."/>
            <person name="Tobe S.S."/>
        </authorList>
    </citation>
    <scope>NUCLEOTIDE SEQUENCE</scope>
    <source>
        <strain evidence="7">Stay&amp;Tobe</strain>
    </source>
</reference>
<dbReference type="Pfam" id="PF00083">
    <property type="entry name" value="Sugar_tr"/>
    <property type="match status" value="1"/>
</dbReference>
<keyword evidence="2 5" id="KW-0812">Transmembrane</keyword>
<feature type="transmembrane region" description="Helical" evidence="5">
    <location>
        <begin position="118"/>
        <end position="139"/>
    </location>
</feature>
<dbReference type="InterPro" id="IPR036259">
    <property type="entry name" value="MFS_trans_sf"/>
</dbReference>
<dbReference type="PANTHER" id="PTHR48021:SF1">
    <property type="entry name" value="GH07001P-RELATED"/>
    <property type="match status" value="1"/>
</dbReference>
<name>A0AAD8AC42_DIPPU</name>
<dbReference type="Proteomes" id="UP001233999">
    <property type="component" value="Unassembled WGS sequence"/>
</dbReference>
<evidence type="ECO:0000256" key="5">
    <source>
        <dbReference type="SAM" id="Phobius"/>
    </source>
</evidence>
<dbReference type="EMBL" id="JASPKZ010002327">
    <property type="protein sequence ID" value="KAJ9595592.1"/>
    <property type="molecule type" value="Genomic_DNA"/>
</dbReference>
<dbReference type="InterPro" id="IPR050549">
    <property type="entry name" value="MFS_Trehalose_Transporter"/>
</dbReference>
<feature type="transmembrane region" description="Helical" evidence="5">
    <location>
        <begin position="88"/>
        <end position="112"/>
    </location>
</feature>
<feature type="non-terminal residue" evidence="7">
    <location>
        <position position="1"/>
    </location>
</feature>
<proteinExistence type="predicted"/>